<proteinExistence type="predicted"/>
<organism evidence="2 3">
    <name type="scientific">Phyllosticta citriasiana</name>
    <dbReference type="NCBI Taxonomy" id="595635"/>
    <lineage>
        <taxon>Eukaryota</taxon>
        <taxon>Fungi</taxon>
        <taxon>Dikarya</taxon>
        <taxon>Ascomycota</taxon>
        <taxon>Pezizomycotina</taxon>
        <taxon>Dothideomycetes</taxon>
        <taxon>Dothideomycetes incertae sedis</taxon>
        <taxon>Botryosphaeriales</taxon>
        <taxon>Phyllostictaceae</taxon>
        <taxon>Phyllosticta</taxon>
    </lineage>
</organism>
<evidence type="ECO:0000313" key="3">
    <source>
        <dbReference type="Proteomes" id="UP001363622"/>
    </source>
</evidence>
<feature type="region of interest" description="Disordered" evidence="1">
    <location>
        <begin position="307"/>
        <end position="337"/>
    </location>
</feature>
<feature type="region of interest" description="Disordered" evidence="1">
    <location>
        <begin position="736"/>
        <end position="763"/>
    </location>
</feature>
<protein>
    <submittedName>
        <fullName evidence="2">Uncharacterized protein</fullName>
    </submittedName>
</protein>
<accession>A0ABR1KM80</accession>
<feature type="compositionally biased region" description="Polar residues" evidence="1">
    <location>
        <begin position="9"/>
        <end position="20"/>
    </location>
</feature>
<feature type="compositionally biased region" description="Polar residues" evidence="1">
    <location>
        <begin position="312"/>
        <end position="333"/>
    </location>
</feature>
<name>A0ABR1KM80_9PEZI</name>
<gene>
    <name evidence="2" type="ORF">IWZ03DRAFT_225347</name>
</gene>
<dbReference type="Proteomes" id="UP001363622">
    <property type="component" value="Unassembled WGS sequence"/>
</dbReference>
<sequence length="763" mass="83713">MAPPAADSARSTRAKSNTPAPVSRIIPAIPLPLARSSKQKKPYPPHQPRPDNPAAEDPVANRKNTTDHGEERDENKTLTHTQLTNELAPSSDEGNGGSERSSSSRSVPAQSHYNFELGHATESNPPSEDRQMGPDETQEQYPTSIPDRLPKTNASRPQRPTFELPPPFYPSTDRSTPTSASSATFTRPQPLASHIPLHHPRPGNSSIVFGGHPESSSASPVPTVTNGTMAYPPPPPGFMGSQFVPPMAFSGHAHTFSEPNAQIMYPSMTTASQGNFGPGRDQQLPAPFRPGQPWHSVNGHGRLGSLEPFSPQLVQTRPNGGQPFSRSASQASSPRVLATDDVADPAVVDDLGRKRFLPMTNSVNPRKFTAPPFQPLPHTHEVEFHLRDYLRARFGGREYADLVLKLRQGESGNLILVFPVHSLLLGRNRRLASLMASSDLTRYEGGLRVLDIFVEDRFFDGPIFAEALRYLYSEDLLLVQNFLQGLSPFTGPSDVHEFGSPPQRMKHALAYVAAGHFLQVPNIVARGFEIATALLRWDTLEVAIPFALDGGLDATWRVEDSLEDRASPSSSDDAFSKFETDSTPTYGSFSTQFLHAINGFIVQNFPADFELDTTAVHLHDLPRLPWDDVRPASRDPRLSQIQFGQVPVDATAGPTRHITTLLSGILLSLPFPVLRALVQDFALCSRLGQPRFSHIMQSAVDERESRRRKALSQVGGERSDATKQNLLWSERLESSLQHPSGLRLIRSRQGIDTPASTNSNKSS</sequence>
<feature type="compositionally biased region" description="Low complexity" evidence="1">
    <location>
        <begin position="170"/>
        <end position="188"/>
    </location>
</feature>
<feature type="compositionally biased region" description="Polar residues" evidence="1">
    <location>
        <begin position="78"/>
        <end position="88"/>
    </location>
</feature>
<dbReference type="EMBL" id="JBBPHU010000008">
    <property type="protein sequence ID" value="KAK7514786.1"/>
    <property type="molecule type" value="Genomic_DNA"/>
</dbReference>
<comment type="caution">
    <text evidence="2">The sequence shown here is derived from an EMBL/GenBank/DDBJ whole genome shotgun (WGS) entry which is preliminary data.</text>
</comment>
<feature type="compositionally biased region" description="Polar residues" evidence="1">
    <location>
        <begin position="754"/>
        <end position="763"/>
    </location>
</feature>
<evidence type="ECO:0000313" key="2">
    <source>
        <dbReference type="EMBL" id="KAK7514786.1"/>
    </source>
</evidence>
<keyword evidence="3" id="KW-1185">Reference proteome</keyword>
<feature type="compositionally biased region" description="Polar residues" evidence="1">
    <location>
        <begin position="214"/>
        <end position="227"/>
    </location>
</feature>
<reference evidence="2 3" key="1">
    <citation type="submission" date="2024-04" db="EMBL/GenBank/DDBJ databases">
        <title>Phyllosticta paracitricarpa is synonymous to the EU quarantine fungus P. citricarpa based on phylogenomic analyses.</title>
        <authorList>
            <consortium name="Lawrence Berkeley National Laboratory"/>
            <person name="Van Ingen-Buijs V.A."/>
            <person name="Van Westerhoven A.C."/>
            <person name="Haridas S."/>
            <person name="Skiadas P."/>
            <person name="Martin F."/>
            <person name="Groenewald J.Z."/>
            <person name="Crous P.W."/>
            <person name="Seidl M.F."/>
        </authorList>
    </citation>
    <scope>NUCLEOTIDE SEQUENCE [LARGE SCALE GENOMIC DNA]</scope>
    <source>
        <strain evidence="2 3">CBS 123371</strain>
    </source>
</reference>
<evidence type="ECO:0000256" key="1">
    <source>
        <dbReference type="SAM" id="MobiDB-lite"/>
    </source>
</evidence>
<feature type="compositionally biased region" description="Basic and acidic residues" evidence="1">
    <location>
        <begin position="64"/>
        <end position="77"/>
    </location>
</feature>
<feature type="compositionally biased region" description="Low complexity" evidence="1">
    <location>
        <begin position="90"/>
        <end position="106"/>
    </location>
</feature>
<feature type="region of interest" description="Disordered" evidence="1">
    <location>
        <begin position="1"/>
        <end position="227"/>
    </location>
</feature>